<evidence type="ECO:0000313" key="8">
    <source>
        <dbReference type="EMBL" id="CCC66598.1"/>
    </source>
</evidence>
<dbReference type="GO" id="GO:0006111">
    <property type="term" value="P:regulation of gluconeogenesis"/>
    <property type="evidence" value="ECO:0007669"/>
    <property type="project" value="EnsemblFungi"/>
</dbReference>
<dbReference type="CDD" id="cd20270">
    <property type="entry name" value="Complex1_LYR_SDHAF3_LYRM10"/>
    <property type="match status" value="1"/>
</dbReference>
<evidence type="ECO:0000256" key="2">
    <source>
        <dbReference type="ARBA" id="ARBA00006020"/>
    </source>
</evidence>
<evidence type="ECO:0000256" key="1">
    <source>
        <dbReference type="ARBA" id="ARBA00004305"/>
    </source>
</evidence>
<keyword evidence="5 6" id="KW-0143">Chaperone</keyword>
<dbReference type="FunCoup" id="G0V562">
    <property type="interactions" value="285"/>
</dbReference>
<evidence type="ECO:0000256" key="4">
    <source>
        <dbReference type="ARBA" id="ARBA00023128"/>
    </source>
</evidence>
<reference key="2">
    <citation type="submission" date="2011-08" db="EMBL/GenBank/DDBJ databases">
        <title>Genome sequence of Naumovozyma castellii.</title>
        <authorList>
            <person name="Gordon J.L."/>
            <person name="Armisen D."/>
            <person name="Proux-Wera E."/>
            <person name="OhEigeartaigh S.S."/>
            <person name="Byrne K.P."/>
            <person name="Wolfe K.H."/>
        </authorList>
    </citation>
    <scope>NUCLEOTIDE SEQUENCE</scope>
    <source>
        <strain>Type strain:CBS 4309</strain>
    </source>
</reference>
<dbReference type="Pfam" id="PF13233">
    <property type="entry name" value="Complex1_LYR_2"/>
    <property type="match status" value="1"/>
</dbReference>
<dbReference type="InParanoid" id="G0V562"/>
<sequence>MFRGTRTLPDTRSVIRGLASHHQSQPLLPPLMLYRRILREHKHLPAIQREMGDEYVKNEFKLHQNIDNPLHIVGFLTSWQDYLTLISNGNWKEASMNATTLEKLSPDQVTQLYELMKESEKLYKDPNEETEKDEILGTNPSKK</sequence>
<evidence type="ECO:0000256" key="6">
    <source>
        <dbReference type="RuleBase" id="RU368039"/>
    </source>
</evidence>
<keyword evidence="4 6" id="KW-0496">Mitochondrion</keyword>
<dbReference type="GeneID" id="96900087"/>
<dbReference type="GO" id="GO:0005758">
    <property type="term" value="C:mitochondrial intermembrane space"/>
    <property type="evidence" value="ECO:0007669"/>
    <property type="project" value="TreeGrafter"/>
</dbReference>
<dbReference type="Proteomes" id="UP000001640">
    <property type="component" value="Chromosome 1"/>
</dbReference>
<name>G0V562_NAUCA</name>
<evidence type="ECO:0000256" key="3">
    <source>
        <dbReference type="ARBA" id="ARBA00022946"/>
    </source>
</evidence>
<protein>
    <recommendedName>
        <fullName evidence="6">Succinate dehydrogenase assembly factor 3</fullName>
        <shortName evidence="6">SDH assembly factor 3</shortName>
        <shortName evidence="6">SDHAF3</shortName>
    </recommendedName>
</protein>
<dbReference type="eggNOG" id="KOG4100">
    <property type="taxonomic scope" value="Eukaryota"/>
</dbReference>
<dbReference type="RefSeq" id="XP_003672989.1">
    <property type="nucleotide sequence ID" value="XM_003672941.1"/>
</dbReference>
<dbReference type="AlphaFoldDB" id="G0V562"/>
<evidence type="ECO:0000256" key="7">
    <source>
        <dbReference type="SAM" id="MobiDB-lite"/>
    </source>
</evidence>
<comment type="similarity">
    <text evidence="2 6">Belongs to the complex I LYR family. SDHAF3 subfamily.</text>
</comment>
<dbReference type="HOGENOM" id="CLU_102310_1_1_1"/>
<dbReference type="PANTHER" id="PTHR13137:SF6">
    <property type="entry name" value="SUCCINATE DEHYDROGENASE ASSEMBLY FACTOR 3, MITOCHONDRIAL"/>
    <property type="match status" value="1"/>
</dbReference>
<accession>G0V562</accession>
<dbReference type="EMBL" id="HE576752">
    <property type="protein sequence ID" value="CCC66598.1"/>
    <property type="molecule type" value="Genomic_DNA"/>
</dbReference>
<evidence type="ECO:0000313" key="9">
    <source>
        <dbReference type="Proteomes" id="UP000001640"/>
    </source>
</evidence>
<dbReference type="OMA" id="KRHKNCN"/>
<dbReference type="KEGG" id="ncs:NCAS_0A00380"/>
<dbReference type="InterPro" id="IPR008381">
    <property type="entry name" value="SDHAF3/Sdh7"/>
</dbReference>
<organism evidence="8 9">
    <name type="scientific">Naumovozyma castellii</name>
    <name type="common">Yeast</name>
    <name type="synonym">Saccharomyces castellii</name>
    <dbReference type="NCBI Taxonomy" id="27288"/>
    <lineage>
        <taxon>Eukaryota</taxon>
        <taxon>Fungi</taxon>
        <taxon>Dikarya</taxon>
        <taxon>Ascomycota</taxon>
        <taxon>Saccharomycotina</taxon>
        <taxon>Saccharomycetes</taxon>
        <taxon>Saccharomycetales</taxon>
        <taxon>Saccharomycetaceae</taxon>
        <taxon>Naumovozyma</taxon>
    </lineage>
</organism>
<keyword evidence="9" id="KW-1185">Reference proteome</keyword>
<dbReference type="OrthoDB" id="278329at2759"/>
<gene>
    <name evidence="8" type="primary">NCAS0A00380</name>
    <name evidence="8" type="ordered locus">NCAS_0A00380</name>
</gene>
<dbReference type="STRING" id="1064592.G0V562"/>
<dbReference type="GO" id="GO:0005759">
    <property type="term" value="C:mitochondrial matrix"/>
    <property type="evidence" value="ECO:0007669"/>
    <property type="project" value="UniProtKB-SubCell"/>
</dbReference>
<keyword evidence="3" id="KW-0809">Transit peptide</keyword>
<comment type="subcellular location">
    <subcellularLocation>
        <location evidence="1 6">Mitochondrion matrix</location>
    </subcellularLocation>
</comment>
<dbReference type="PANTHER" id="PTHR13137">
    <property type="entry name" value="DC11 ACN9 HOMOLOG"/>
    <property type="match status" value="1"/>
</dbReference>
<proteinExistence type="inferred from homology"/>
<feature type="region of interest" description="Disordered" evidence="7">
    <location>
        <begin position="120"/>
        <end position="143"/>
    </location>
</feature>
<reference evidence="9" key="1">
    <citation type="journal article" date="2011" name="Proc. Natl. Acad. Sci. U.S.A.">
        <title>Evolutionary erosion of yeast sex chromosomes by mating-type switching accidents.</title>
        <authorList>
            <person name="Gordon J.L."/>
            <person name="Armisen D."/>
            <person name="Proux-Wera E."/>
            <person name="Oheigeartaigh S.S."/>
            <person name="Byrne K.P."/>
            <person name="Wolfe K.H."/>
        </authorList>
    </citation>
    <scope>NUCLEOTIDE SEQUENCE [LARGE SCALE GENOMIC DNA]</scope>
    <source>
        <strain evidence="9">ATCC 76901 / BCRC 22586 / CBS 4309 / NBRC 1992 / NRRL Y-12630</strain>
    </source>
</reference>
<dbReference type="GO" id="GO:0034553">
    <property type="term" value="P:mitochondrial respiratory chain complex II assembly"/>
    <property type="evidence" value="ECO:0007669"/>
    <property type="project" value="UniProtKB-UniRule"/>
</dbReference>
<feature type="compositionally biased region" description="Basic and acidic residues" evidence="7">
    <location>
        <begin position="120"/>
        <end position="135"/>
    </location>
</feature>
<evidence type="ECO:0000256" key="5">
    <source>
        <dbReference type="ARBA" id="ARBA00023186"/>
    </source>
</evidence>
<comment type="function">
    <text evidence="6">Plays an essential role in the assembly of succinate dehydrogenase (SDH), an enzyme complex (also referred to as respiratory complex II) that is a component of both the tricarboxylic acid (TCA) cycle and the mitochondrial electron transport chain, and which couples the oxidation of succinate to fumarate with the reduction of ubiquinone (coenzyme Q) to ubiquinol. Promotes maturation of the iron-sulfur protein subunit of the SDH catalytic dimer, protecting it from the deleterious effects of oxidants. May act together with SDHAF1.</text>
</comment>
<comment type="subunit">
    <text evidence="6">Interacts with the iron-sulfur protein subunit within the SDH catalytic dimer.</text>
</comment>
<dbReference type="GO" id="GO:0015976">
    <property type="term" value="P:carbon utilization"/>
    <property type="evidence" value="ECO:0007669"/>
    <property type="project" value="EnsemblFungi"/>
</dbReference>
<dbReference type="GO" id="GO:0006105">
    <property type="term" value="P:succinate metabolic process"/>
    <property type="evidence" value="ECO:0007669"/>
    <property type="project" value="TreeGrafter"/>
</dbReference>